<evidence type="ECO:0000256" key="1">
    <source>
        <dbReference type="ARBA" id="ARBA00004651"/>
    </source>
</evidence>
<dbReference type="FunFam" id="1.10.3860.10:FF:000001">
    <property type="entry name" value="C4-dicarboxylate transport protein"/>
    <property type="match status" value="1"/>
</dbReference>
<evidence type="ECO:0000256" key="5">
    <source>
        <dbReference type="ARBA" id="ARBA00022847"/>
    </source>
</evidence>
<comment type="subcellular location">
    <subcellularLocation>
        <location evidence="1">Cell membrane</location>
        <topology evidence="1">Multi-pass membrane protein</topology>
    </subcellularLocation>
</comment>
<keyword evidence="2" id="KW-0813">Transport</keyword>
<dbReference type="Proteomes" id="UP000005933">
    <property type="component" value="Unassembled WGS sequence"/>
</dbReference>
<keyword evidence="6 9" id="KW-1133">Transmembrane helix</keyword>
<dbReference type="InterPro" id="IPR001991">
    <property type="entry name" value="Na-dicarboxylate_symporter"/>
</dbReference>
<dbReference type="PANTHER" id="PTHR42865">
    <property type="entry name" value="PROTON/GLUTAMATE-ASPARTATE SYMPORTER"/>
    <property type="match status" value="1"/>
</dbReference>
<dbReference type="Pfam" id="PF00375">
    <property type="entry name" value="SDF"/>
    <property type="match status" value="1"/>
</dbReference>
<feature type="transmembrane region" description="Helical" evidence="9">
    <location>
        <begin position="19"/>
        <end position="37"/>
    </location>
</feature>
<keyword evidence="3" id="KW-1003">Cell membrane</keyword>
<evidence type="ECO:0000256" key="4">
    <source>
        <dbReference type="ARBA" id="ARBA00022692"/>
    </source>
</evidence>
<feature type="transmembrane region" description="Helical" evidence="9">
    <location>
        <begin position="319"/>
        <end position="339"/>
    </location>
</feature>
<evidence type="ECO:0000313" key="10">
    <source>
        <dbReference type="EMBL" id="EAP72108.1"/>
    </source>
</evidence>
<accession>A0AB33VBC7</accession>
<dbReference type="GO" id="GO:0015293">
    <property type="term" value="F:symporter activity"/>
    <property type="evidence" value="ECO:0007669"/>
    <property type="project" value="UniProtKB-KW"/>
</dbReference>
<feature type="transmembrane region" description="Helical" evidence="9">
    <location>
        <begin position="57"/>
        <end position="81"/>
    </location>
</feature>
<keyword evidence="7 9" id="KW-0472">Membrane</keyword>
<proteinExistence type="predicted"/>
<evidence type="ECO:0000256" key="6">
    <source>
        <dbReference type="ARBA" id="ARBA00022989"/>
    </source>
</evidence>
<dbReference type="GO" id="GO:0006835">
    <property type="term" value="P:dicarboxylic acid transport"/>
    <property type="evidence" value="ECO:0007669"/>
    <property type="project" value="TreeGrafter"/>
</dbReference>
<protein>
    <submittedName>
        <fullName evidence="10">C4-dicarboxylate transport protein</fullName>
    </submittedName>
</protein>
<dbReference type="EMBL" id="AAKL01000035">
    <property type="protein sequence ID" value="EAP72108.1"/>
    <property type="molecule type" value="Genomic_DNA"/>
</dbReference>
<comment type="caution">
    <text evidence="10">The sequence shown here is derived from an EMBL/GenBank/DDBJ whole genome shotgun (WGS) entry which is preliminary data.</text>
</comment>
<organism evidence="10 11">
    <name type="scientific">Ralstonia solanacearum (strain UW551)</name>
    <dbReference type="NCBI Taxonomy" id="342110"/>
    <lineage>
        <taxon>Bacteria</taxon>
        <taxon>Pseudomonadati</taxon>
        <taxon>Pseudomonadota</taxon>
        <taxon>Betaproteobacteria</taxon>
        <taxon>Burkholderiales</taxon>
        <taxon>Burkholderiaceae</taxon>
        <taxon>Ralstonia</taxon>
        <taxon>Ralstonia solanacearum species complex</taxon>
    </lineage>
</organism>
<evidence type="ECO:0000256" key="7">
    <source>
        <dbReference type="ARBA" id="ARBA00023136"/>
    </source>
</evidence>
<reference evidence="10 11" key="1">
    <citation type="journal article" date="2006" name="Mol. Plant Microbe Interact.">
        <title>Identification of open reading frames unique to a select agent: Ralstonia solanacearum race 3 biovar 2.</title>
        <authorList>
            <person name="Gabriel D.W."/>
            <person name="Allen C."/>
            <person name="Schell M."/>
            <person name="Denny T.P."/>
            <person name="Greenberg J.T."/>
            <person name="Duan Y.P."/>
            <person name="Flores-Cruz Z."/>
            <person name="Huang Q."/>
            <person name="Clifford J.M."/>
            <person name="Presting G."/>
            <person name="Gonzalez E.T."/>
            <person name="Reddy J."/>
            <person name="Elphinstone J."/>
            <person name="Swanson J."/>
            <person name="Yao J."/>
            <person name="Mulholland V."/>
            <person name="Liu L."/>
            <person name="Farmerie W."/>
            <person name="Patnaikuni M."/>
            <person name="Balogh B."/>
            <person name="Norman D."/>
            <person name="Alvarez A."/>
            <person name="Castillo J.A."/>
            <person name="Jones J."/>
            <person name="Saddler G."/>
            <person name="Walunas T."/>
            <person name="Zhukov A."/>
            <person name="Mikhailova N."/>
        </authorList>
    </citation>
    <scope>NUCLEOTIDE SEQUENCE [LARGE SCALE GENOMIC DNA]</scope>
    <source>
        <strain evidence="10 11">UW551</strain>
    </source>
</reference>
<comment type="function">
    <text evidence="8">Responsible for the transport of dicarboxylates such as succinate, fumarate, and malate from the periplasm across the membrane.</text>
</comment>
<evidence type="ECO:0000256" key="8">
    <source>
        <dbReference type="ARBA" id="ARBA00053346"/>
    </source>
</evidence>
<dbReference type="SUPFAM" id="SSF118215">
    <property type="entry name" value="Proton glutamate symport protein"/>
    <property type="match status" value="1"/>
</dbReference>
<gene>
    <name evidence="10" type="ORF">RRSL_01678</name>
</gene>
<name>A0AB33VBC7_RALSU</name>
<sequence>MARAPVGGGMNTKRLTTHIGVAMLLGIAVGWGCHEYAKDAQAAKELASYFSIVTDIFLRMIKMIIAPLVFSTLVTGLASMSGGRSVGRIGLRAMLWFVTASAISLALGMVLVNFFQPGTQLNMPLPDVTATVALKTGDFTLKGFFTHVFPRSIVESMANNEILQILVFSLFFGAALASVEKPMETVVGRGLEELTKLMFRITDYVMRFAPLGVFAAMAAAITVEGVGVLVTYGKLIAEFYLGLALLWAVLFLVGYLLLGRSIGRLASLIREPILLAFATASSESAYPKTIEALDRFGVPKRISSFVLPLGYSFNLDGSMMYQAFAVLFIAQAYNIEMGFTQQLTLLLVLMLTSKGMAGVARASLVVVAATLPMFHLPEAGLLLILGIDQFFDMGRTATNVIGNSIATAVVAKYEKEDDEVVEAEAVPAQSAAQADAASAG</sequence>
<feature type="transmembrane region" description="Helical" evidence="9">
    <location>
        <begin position="359"/>
        <end position="385"/>
    </location>
</feature>
<evidence type="ECO:0000313" key="11">
    <source>
        <dbReference type="Proteomes" id="UP000005933"/>
    </source>
</evidence>
<dbReference type="InterPro" id="IPR036458">
    <property type="entry name" value="Na:dicarbo_symporter_sf"/>
</dbReference>
<dbReference type="Gene3D" id="1.10.3860.10">
    <property type="entry name" value="Sodium:dicarboxylate symporter"/>
    <property type="match status" value="1"/>
</dbReference>
<feature type="transmembrane region" description="Helical" evidence="9">
    <location>
        <begin position="93"/>
        <end position="115"/>
    </location>
</feature>
<feature type="transmembrane region" description="Helical" evidence="9">
    <location>
        <begin position="208"/>
        <end position="233"/>
    </location>
</feature>
<dbReference type="PRINTS" id="PR00173">
    <property type="entry name" value="EDTRNSPORT"/>
</dbReference>
<keyword evidence="5" id="KW-0769">Symport</keyword>
<dbReference type="GO" id="GO:0005886">
    <property type="term" value="C:plasma membrane"/>
    <property type="evidence" value="ECO:0007669"/>
    <property type="project" value="UniProtKB-SubCell"/>
</dbReference>
<evidence type="ECO:0000256" key="9">
    <source>
        <dbReference type="SAM" id="Phobius"/>
    </source>
</evidence>
<feature type="transmembrane region" description="Helical" evidence="9">
    <location>
        <begin position="239"/>
        <end position="258"/>
    </location>
</feature>
<keyword evidence="4 9" id="KW-0812">Transmembrane</keyword>
<dbReference type="PANTHER" id="PTHR42865:SF7">
    <property type="entry name" value="PROTON_GLUTAMATE-ASPARTATE SYMPORTER"/>
    <property type="match status" value="1"/>
</dbReference>
<dbReference type="AlphaFoldDB" id="A0AB33VBC7"/>
<evidence type="ECO:0000256" key="2">
    <source>
        <dbReference type="ARBA" id="ARBA00022448"/>
    </source>
</evidence>
<evidence type="ECO:0000256" key="3">
    <source>
        <dbReference type="ARBA" id="ARBA00022475"/>
    </source>
</evidence>